<protein>
    <recommendedName>
        <fullName evidence="1">SF4 helicase domain-containing protein</fullName>
    </recommendedName>
</protein>
<reference evidence="2" key="1">
    <citation type="journal article" date="2014" name="Front. Microbiol.">
        <title>High frequency of phylogenetically diverse reductive dehalogenase-homologous genes in deep subseafloor sedimentary metagenomes.</title>
        <authorList>
            <person name="Kawai M."/>
            <person name="Futagami T."/>
            <person name="Toyoda A."/>
            <person name="Takaki Y."/>
            <person name="Nishi S."/>
            <person name="Hori S."/>
            <person name="Arai W."/>
            <person name="Tsubouchi T."/>
            <person name="Morono Y."/>
            <person name="Uchiyama I."/>
            <person name="Ito T."/>
            <person name="Fujiyama A."/>
            <person name="Inagaki F."/>
            <person name="Takami H."/>
        </authorList>
    </citation>
    <scope>NUCLEOTIDE SEQUENCE</scope>
    <source>
        <strain evidence="2">Expedition CK06-06</strain>
    </source>
</reference>
<feature type="non-terminal residue" evidence="2">
    <location>
        <position position="1"/>
    </location>
</feature>
<dbReference type="PANTHER" id="PTHR30153:SF2">
    <property type="entry name" value="REPLICATIVE DNA HELICASE"/>
    <property type="match status" value="1"/>
</dbReference>
<dbReference type="InterPro" id="IPR027417">
    <property type="entry name" value="P-loop_NTPase"/>
</dbReference>
<accession>X0Y7X3</accession>
<dbReference type="EMBL" id="BARS01055180">
    <property type="protein sequence ID" value="GAG43402.1"/>
    <property type="molecule type" value="Genomic_DNA"/>
</dbReference>
<feature type="non-terminal residue" evidence="2">
    <location>
        <position position="208"/>
    </location>
</feature>
<gene>
    <name evidence="2" type="ORF">S01H1_81535</name>
</gene>
<dbReference type="GO" id="GO:0006260">
    <property type="term" value="P:DNA replication"/>
    <property type="evidence" value="ECO:0007669"/>
    <property type="project" value="InterPro"/>
</dbReference>
<dbReference type="SUPFAM" id="SSF52540">
    <property type="entry name" value="P-loop containing nucleoside triphosphate hydrolases"/>
    <property type="match status" value="1"/>
</dbReference>
<dbReference type="GO" id="GO:0005524">
    <property type="term" value="F:ATP binding"/>
    <property type="evidence" value="ECO:0007669"/>
    <property type="project" value="InterPro"/>
</dbReference>
<dbReference type="Pfam" id="PF03796">
    <property type="entry name" value="DnaB_C"/>
    <property type="match status" value="1"/>
</dbReference>
<dbReference type="PANTHER" id="PTHR30153">
    <property type="entry name" value="REPLICATIVE DNA HELICASE DNAB"/>
    <property type="match status" value="1"/>
</dbReference>
<dbReference type="InterPro" id="IPR007694">
    <property type="entry name" value="DNA_helicase_DnaB-like_C"/>
</dbReference>
<evidence type="ECO:0000313" key="2">
    <source>
        <dbReference type="EMBL" id="GAG43402.1"/>
    </source>
</evidence>
<dbReference type="AlphaFoldDB" id="X0Y7X3"/>
<dbReference type="Gene3D" id="3.40.50.300">
    <property type="entry name" value="P-loop containing nucleotide triphosphate hydrolases"/>
    <property type="match status" value="1"/>
</dbReference>
<dbReference type="GO" id="GO:0003678">
    <property type="term" value="F:DNA helicase activity"/>
    <property type="evidence" value="ECO:0007669"/>
    <property type="project" value="InterPro"/>
</dbReference>
<dbReference type="GO" id="GO:0005829">
    <property type="term" value="C:cytosol"/>
    <property type="evidence" value="ECO:0007669"/>
    <property type="project" value="TreeGrafter"/>
</dbReference>
<name>X0Y7X3_9ZZZZ</name>
<proteinExistence type="predicted"/>
<evidence type="ECO:0000259" key="1">
    <source>
        <dbReference type="PROSITE" id="PS51199"/>
    </source>
</evidence>
<sequence length="208" mass="23447">EAVIDVIRGTTAKDGGALIFSLEMSNSQVVERAISGQSQLPVSALRNPKVLEETPNGWPRMERGLGELVNREIYMEDQTGLTIHDIVIRAKRHKRDFPDCKLIAVDHIGLMNLGKIQTRHDLAVGEITKELKNLAKEIETPVVVLSQLTGKQIMQRPVLEREPRAQDIKDSSRIEEDADLIIMLHRQYTHDDKAPNIAEWILAKARHA</sequence>
<organism evidence="2">
    <name type="scientific">marine sediment metagenome</name>
    <dbReference type="NCBI Taxonomy" id="412755"/>
    <lineage>
        <taxon>unclassified sequences</taxon>
        <taxon>metagenomes</taxon>
        <taxon>ecological metagenomes</taxon>
    </lineage>
</organism>
<dbReference type="PROSITE" id="PS51199">
    <property type="entry name" value="SF4_HELICASE"/>
    <property type="match status" value="1"/>
</dbReference>
<comment type="caution">
    <text evidence="2">The sequence shown here is derived from an EMBL/GenBank/DDBJ whole genome shotgun (WGS) entry which is preliminary data.</text>
</comment>
<feature type="domain" description="SF4 helicase" evidence="1">
    <location>
        <begin position="1"/>
        <end position="208"/>
    </location>
</feature>